<comment type="caution">
    <text evidence="2">The sequence shown here is derived from an EMBL/GenBank/DDBJ whole genome shotgun (WGS) entry which is preliminary data.</text>
</comment>
<evidence type="ECO:0000313" key="2">
    <source>
        <dbReference type="EMBL" id="GGT59184.1"/>
    </source>
</evidence>
<feature type="compositionally biased region" description="Basic and acidic residues" evidence="1">
    <location>
        <begin position="413"/>
        <end position="453"/>
    </location>
</feature>
<dbReference type="Pfam" id="PF05147">
    <property type="entry name" value="LANC_like"/>
    <property type="match status" value="2"/>
</dbReference>
<feature type="region of interest" description="Disordered" evidence="1">
    <location>
        <begin position="398"/>
        <end position="472"/>
    </location>
</feature>
<dbReference type="EMBL" id="BMSA01000011">
    <property type="protein sequence ID" value="GGT59184.1"/>
    <property type="molecule type" value="Genomic_DNA"/>
</dbReference>
<dbReference type="InterPro" id="IPR007822">
    <property type="entry name" value="LANC-like"/>
</dbReference>
<reference evidence="2" key="1">
    <citation type="journal article" date="2014" name="Int. J. Syst. Evol. Microbiol.">
        <title>Complete genome sequence of Corynebacterium casei LMG S-19264T (=DSM 44701T), isolated from a smear-ripened cheese.</title>
        <authorList>
            <consortium name="US DOE Joint Genome Institute (JGI-PGF)"/>
            <person name="Walter F."/>
            <person name="Albersmeier A."/>
            <person name="Kalinowski J."/>
            <person name="Ruckert C."/>
        </authorList>
    </citation>
    <scope>NUCLEOTIDE SEQUENCE</scope>
    <source>
        <strain evidence="2">JCM 4125</strain>
    </source>
</reference>
<dbReference type="SUPFAM" id="SSF158745">
    <property type="entry name" value="LanC-like"/>
    <property type="match status" value="1"/>
</dbReference>
<evidence type="ECO:0000313" key="3">
    <source>
        <dbReference type="Proteomes" id="UP000646776"/>
    </source>
</evidence>
<dbReference type="CDD" id="cd04434">
    <property type="entry name" value="LanC_like"/>
    <property type="match status" value="1"/>
</dbReference>
<evidence type="ECO:0008006" key="4">
    <source>
        <dbReference type="Google" id="ProtNLM"/>
    </source>
</evidence>
<dbReference type="Gene3D" id="1.50.10.20">
    <property type="match status" value="1"/>
</dbReference>
<dbReference type="PRINTS" id="PR01950">
    <property type="entry name" value="LANCSUPER"/>
</dbReference>
<feature type="compositionally biased region" description="Basic and acidic residues" evidence="1">
    <location>
        <begin position="355"/>
        <end position="365"/>
    </location>
</feature>
<feature type="region of interest" description="Disordered" evidence="1">
    <location>
        <begin position="355"/>
        <end position="374"/>
    </location>
</feature>
<dbReference type="GO" id="GO:0031179">
    <property type="term" value="P:peptide modification"/>
    <property type="evidence" value="ECO:0007669"/>
    <property type="project" value="InterPro"/>
</dbReference>
<gene>
    <name evidence="2" type="ORF">GCM10010226_40640</name>
</gene>
<evidence type="ECO:0000256" key="1">
    <source>
        <dbReference type="SAM" id="MobiDB-lite"/>
    </source>
</evidence>
<sequence length="472" mass="50566">MADTGEIEALAADGLRWLLAAARDTGNGGLGWPVRPSDGEVDPMLYNGTAGVVPVLLEAWRHFGDDTYADGALRAARSLADAVDGHPDDSLYFGRTGIALVLRAVHRELDCPAAGLAAARALEGVRARFDGTRWGELFELMGGNAGIGLGAWAAGDAELALLALEPYARTAERTPAGVTWEFRAGVAERLHHVSHGTLGIVYALAAVGTAAGRADLVGLARAGAADVVARDEGGPDGLLIPHSDPPYRPDATRRHSYGWCHGPAGDAQVFRLLRDALGEPGWAELAGRCWHTVTHSGLPRRLWPGFWDNNGRCCGTAGVLALACDRIAEQGDSPDFAHVLATDLLDRATRDARGARWSNVEHRSDPSALEPQTGWAMGNAGIVRELLRYTRVARGGDPAYTFTWPDQPVPRPRTTDERPVPRPRTTDDRPVTRPRATDDRPLPRPRATDDRRPVPPSQATEPMRPAGADVTS</sequence>
<dbReference type="Proteomes" id="UP000646776">
    <property type="component" value="Unassembled WGS sequence"/>
</dbReference>
<keyword evidence="3" id="KW-1185">Reference proteome</keyword>
<organism evidence="2 3">
    <name type="scientific">Streptomyces phaeofaciens</name>
    <dbReference type="NCBI Taxonomy" id="68254"/>
    <lineage>
        <taxon>Bacteria</taxon>
        <taxon>Bacillati</taxon>
        <taxon>Actinomycetota</taxon>
        <taxon>Actinomycetes</taxon>
        <taxon>Kitasatosporales</taxon>
        <taxon>Streptomycetaceae</taxon>
        <taxon>Streptomyces</taxon>
    </lineage>
</organism>
<reference evidence="2" key="2">
    <citation type="submission" date="2020-09" db="EMBL/GenBank/DDBJ databases">
        <authorList>
            <person name="Sun Q."/>
            <person name="Ohkuma M."/>
        </authorList>
    </citation>
    <scope>NUCLEOTIDE SEQUENCE</scope>
    <source>
        <strain evidence="2">JCM 4125</strain>
    </source>
</reference>
<accession>A0A918HFF8</accession>
<protein>
    <recommendedName>
        <fullName evidence="4">Lanthionine synthetase C family protein</fullName>
    </recommendedName>
</protein>
<proteinExistence type="predicted"/>
<name>A0A918HFF8_9ACTN</name>
<dbReference type="RefSeq" id="WP_189712732.1">
    <property type="nucleotide sequence ID" value="NZ_BMSA01000011.1"/>
</dbReference>
<dbReference type="SMART" id="SM01260">
    <property type="entry name" value="LANC_like"/>
    <property type="match status" value="1"/>
</dbReference>
<dbReference type="AlphaFoldDB" id="A0A918HFF8"/>